<dbReference type="InterPro" id="IPR008407">
    <property type="entry name" value="Brnchd-chn_aa_trnsp_AzlD"/>
</dbReference>
<dbReference type="AlphaFoldDB" id="A0A2P7ANH9"/>
<dbReference type="EMBL" id="PGGN01000004">
    <property type="protein sequence ID" value="PSH55758.1"/>
    <property type="molecule type" value="Genomic_DNA"/>
</dbReference>
<accession>A0A2P7ANH9</accession>
<name>A0A2P7ANH9_9HYPH</name>
<evidence type="ECO:0000256" key="1">
    <source>
        <dbReference type="SAM" id="Phobius"/>
    </source>
</evidence>
<dbReference type="OrthoDB" id="7376361at2"/>
<feature type="transmembrane region" description="Helical" evidence="1">
    <location>
        <begin position="6"/>
        <end position="26"/>
    </location>
</feature>
<feature type="transmembrane region" description="Helical" evidence="1">
    <location>
        <begin position="38"/>
        <end position="57"/>
    </location>
</feature>
<keyword evidence="1" id="KW-0472">Membrane</keyword>
<keyword evidence="3" id="KW-1185">Reference proteome</keyword>
<proteinExistence type="predicted"/>
<keyword evidence="1" id="KW-0812">Transmembrane</keyword>
<reference evidence="3" key="1">
    <citation type="submission" date="2017-11" db="EMBL/GenBank/DDBJ databases">
        <authorList>
            <person name="Kuznetsova I."/>
            <person name="Sazanova A."/>
            <person name="Chirak E."/>
            <person name="Safronova V."/>
            <person name="Willems A."/>
        </authorList>
    </citation>
    <scope>NUCLEOTIDE SEQUENCE [LARGE SCALE GENOMIC DNA]</scope>
    <source>
        <strain evidence="3">PEPV15</strain>
    </source>
</reference>
<feature type="transmembrane region" description="Helical" evidence="1">
    <location>
        <begin position="63"/>
        <end position="93"/>
    </location>
</feature>
<organism evidence="2 3">
    <name type="scientific">Phyllobacterium endophyticum</name>
    <dbReference type="NCBI Taxonomy" id="1149773"/>
    <lineage>
        <taxon>Bacteria</taxon>
        <taxon>Pseudomonadati</taxon>
        <taxon>Pseudomonadota</taxon>
        <taxon>Alphaproteobacteria</taxon>
        <taxon>Hyphomicrobiales</taxon>
        <taxon>Phyllobacteriaceae</taxon>
        <taxon>Phyllobacterium</taxon>
    </lineage>
</organism>
<dbReference type="RefSeq" id="WP_106718168.1">
    <property type="nucleotide sequence ID" value="NZ_JACHXT010000001.1"/>
</dbReference>
<evidence type="ECO:0000313" key="3">
    <source>
        <dbReference type="Proteomes" id="UP000241158"/>
    </source>
</evidence>
<dbReference type="Proteomes" id="UP000241158">
    <property type="component" value="Unassembled WGS sequence"/>
</dbReference>
<protein>
    <submittedName>
        <fullName evidence="2">Branched-chain amino acid transport</fullName>
    </submittedName>
</protein>
<dbReference type="Pfam" id="PF05437">
    <property type="entry name" value="AzlD"/>
    <property type="match status" value="1"/>
</dbReference>
<evidence type="ECO:0000313" key="2">
    <source>
        <dbReference type="EMBL" id="PSH55758.1"/>
    </source>
</evidence>
<sequence>MSSITWIIIAGAVLTYLTRIGGHLVLSRFERIHPRVEVALNAVPAAVLTTLVAPAAAEADWRGLVALGFAGLVALRFNALTMFLAGAAVIILLRQFA</sequence>
<gene>
    <name evidence="2" type="ORF">CU100_18970</name>
</gene>
<comment type="caution">
    <text evidence="2">The sequence shown here is derived from an EMBL/GenBank/DDBJ whole genome shotgun (WGS) entry which is preliminary data.</text>
</comment>
<keyword evidence="1" id="KW-1133">Transmembrane helix</keyword>